<dbReference type="Gene3D" id="3.40.50.1820">
    <property type="entry name" value="alpha/beta hydrolase"/>
    <property type="match status" value="1"/>
</dbReference>
<dbReference type="SUPFAM" id="SSF56801">
    <property type="entry name" value="Acetyl-CoA synthetase-like"/>
    <property type="match status" value="2"/>
</dbReference>
<dbReference type="Pfam" id="PF00501">
    <property type="entry name" value="AMP-binding"/>
    <property type="match status" value="2"/>
</dbReference>
<dbReference type="Gene3D" id="3.30.559.30">
    <property type="entry name" value="Nonribosomal peptide synthetase, condensation domain"/>
    <property type="match status" value="1"/>
</dbReference>
<dbReference type="NCBIfam" id="TIGR01733">
    <property type="entry name" value="AA-adenyl-dom"/>
    <property type="match status" value="1"/>
</dbReference>
<keyword evidence="4" id="KW-0808">Transferase</keyword>
<dbReference type="InterPro" id="IPR042099">
    <property type="entry name" value="ANL_N_sf"/>
</dbReference>
<evidence type="ECO:0000256" key="2">
    <source>
        <dbReference type="ARBA" id="ARBA00022450"/>
    </source>
</evidence>
<dbReference type="PROSITE" id="PS50075">
    <property type="entry name" value="CARRIER"/>
    <property type="match status" value="3"/>
</dbReference>
<dbReference type="GO" id="GO:0031177">
    <property type="term" value="F:phosphopantetheine binding"/>
    <property type="evidence" value="ECO:0007669"/>
    <property type="project" value="InterPro"/>
</dbReference>
<dbReference type="InterPro" id="IPR036291">
    <property type="entry name" value="NAD(P)-bd_dom_sf"/>
</dbReference>
<dbReference type="PANTHER" id="PTHR45527">
    <property type="entry name" value="NONRIBOSOMAL PEPTIDE SYNTHETASE"/>
    <property type="match status" value="1"/>
</dbReference>
<dbReference type="InterPro" id="IPR036736">
    <property type="entry name" value="ACP-like_sf"/>
</dbReference>
<dbReference type="Pfam" id="PF08659">
    <property type="entry name" value="KR"/>
    <property type="match status" value="1"/>
</dbReference>
<evidence type="ECO:0000313" key="7">
    <source>
        <dbReference type="EMBL" id="KZL16801.1"/>
    </source>
</evidence>
<sequence>MTINTSQEYLASTSYDLEIGDQGPVQSSLLDSISFYADHFPELAAVQDHDRILSYQELNERSSQVASAVRGHGVKNGDVVAVCLPRSQELVVVMLAILKAGATVVPLDAASPPDRQTAILTDSQTRFLIVPEASASTPFSQQAHQILHADQLLIQSLHENSGDLPRYPLAKTAFLFYTSGTTGTPKGVQVPLSAIERLAHQPRFVPMHIGDRYAHISNPAFDALSFDVWVPLLTGGCSVVFSSDELSDFAGFARQLEQQSISTMFMTVSLFNAMVDHGPACFGSLGHLLIGGEQLNPKTVEKWYAANPESACQIYNIYGPTECATFALCFAIPRDFDADIIPIGSPIASTDCQLRSSNGEITNTGETGELYLGGAGVAHGYLNRTEETQRRFVELPNSGKWYSTGDLVRLNPQGLVEYVGRIDRQIKVRGFRVEPEEIEQRIQQYPKIQQACVLAAQEQGKPLELHAYLASEEQLDYEELDAHFSAYLPDYMRPHKVFCLGSLPLNANGKIDQKALQEMETTPFRRVSSCDASESAVLSSILQTAEMVLSVAQLSREETLLTAGGDSLKAISLSNQLNTVFGCRVAPSQLLNLTFTELSEIVGKHNEQANSLPHASAPSGLAKEQATSEQMRLWLQQQKNPADISYNTPFIFRFSGHLSAENLGHATYELVKKHPALRTSFHLIDDGVQQRVAESNPEAFHFHGTLEEEAISQLQTKLLTQPFVLEHPSLFQLHLVHEPNGSSVLLFHAHHIILDGWSLNILFEDLSRSFQAETDETGQDQKPIGLTPLDFAKWQSHLWETKHYNKQKDALFKLYDAPEMEECWKPVLKHGQGMQGVSAGRTRLTRLDAATRANLLTIAKRLSLTPHQVFHALFAHALYVHTGRTSFTVASPVANRLTTEFEATVGMFANTALVPVNIDPTASIQQNTSTLTQASKQVLACQDVAFEHVVDHLQKRKRISGIPFEFMFATENTRYEMLKLNGECAQLSYPEDVAPKCPLYLSVLDEAETYQFYWEYDLSYFDNDAITLLEQTMFAGLDHMETEEVAANVFQLNTQQRISHVTGASQSLPYTTVASWFQQQVSLSPHAPALTWSGNTLTYLELDELSGALAANMQSTIFGTTEPAGPARVALYMDASPDYIVSLLAVTKLGVTAVPLDLSYPQKLLEDVISQAQPVGILHAAQATLPSALERQDLRALPVDLQELRNSQDHQHPLKFSDRERPLYTLFTSGSTGHPKGIDVYNQTLCNLLHWQQQQGGLPAGEHTMQFSKLAFDVSFQEIFSTLCSGGCFHVIDPLWRQDMQRLLSYMRDNNLQRIFMPFVALELFCEAAQTFNISPHALKNVITAGEQLYCTKALRAFFTQLPQASLHNHYGPTETHVVCAHSLHGSAANWPTRPPIGAPVHNTDILIVDDSFHPVPSGEHGQLLIGGDLVRRCYLDNAELNAERFVILQPDSGTGGSKLYYKTGDMGFLDELGQVNYGGRHDQQVKISGHRVELGQLETSLINHGAIEQASVVFDDQHKKLHAYVSLRVETINADELGHYLSTQLPDYIRVDEFRQVDEWPRTPSGKINQRALASCKWRKIERKKRKKNTKNAIQRTNELIAAFEHVTGASIIANQTFFEAGCSSLQLMRYQMHLNKVLEEKVSIADLFRYVTPSDLAEHLEGKTESETRTSKAKTTQSAGKVAIIGMALRVPGADDLAEFWSMVRENRSGIEHFTPENPDFVGARSQMSEMMSFDPEYFGISPREAALMDPQQRHFLMSCVHALENAGIPPLNTDQNIGVIASCGETTYYHAALRSKPPTALPDKFQMALHHEKDFLATKVAFQLDLKGPAITLQAACGSSLIGIHTAAGMLRNGECDVMLAGGVLVDPDMTEGYKYQSQHIFSKDGNCSPFSEDASGTIGASGVGVVVLKSLDRARADGDRIYAVIEGSAINNDGRSKMSYTSPSVSGQESVIRQALTNAGVRGDQVGYVEAHGTGTQLGDPIEVQALSSAYGNLPEASCALSSVKSQIGHLGAGAGVLGLIRAALSIYHGYVPPNLGFKQPNQELGMDQKGFYIPTNSKKWEDTCPRYAGVSSFGIGGTNAHVVIGEASEDEHQRYATTKCLVLSAHTKTALFSLAEKIKNYLEHNPTSFQLVLSHLQSIRRAHPWRFAVDCDEVEEAIEALGAFVPHYCDKNKGACDPASLTTADWLEGKEIVSQSAGTPPPWDLPGYCFDLQQYNVLELPAAKSKASESLPKRLPEEQWLSQMVWQPICRVGSCQTGQRLKTAVVLYDPNNVSDDFAALDAVYHRVVPVCYDGRISGAHSDKLSVDPFSTDSVEDLLSHLSFMNLGELDWLHALPLSCKGEQNALDSLQEAKKVCLDSLTYVLQAYSKYGLKISRICLLSYEAAPVNGTVAQPLPGILAGPLTVIPQEFGIQTLWLDLEDTKQGFIWSEVAFALSLEEMKAQRLALRNGLVWECRILPLSQNGQTSEPTELDAPALFVVTGGSGAIGTQVCKSLLADPHAQIAIISRNPRIPEKLLQFGTRIHLIQADIGKPATWSVIFESVARLGMYVAGVIHASGVGEGNLISFRDPMEAYKKMLAKYEGSIFVERFIEVFQPTRAIYCSSMSAVLGGAGQLDYASSNALMDSFAHYSNPVAPDTIRTTINWDIWSESGMATHSDTQDELHQKHLKLGLSNKEGLRTFSQAFHTTVPQVLVSTCDVEKARYFYRSLVRNEIKSDARTIKAHKLNLIREQIETLLLQQLGLDQIAPDECLYDLGMDSLTLLDVVSLLEHSDIRVLLSQIPKNTSLDLIMNLVERQHKAIPSSPNSSWADAVALHQWHSGESDEVVVLIHPIGGDVESYRELAGKLPDNIEITVIADPALTNPDLPKISLNERAAVYAEAITKRLSNKRIHLVGWSFGSWVAQEMALCLSKLQKAPGNLTLIDPPAPNSGANLKQMSEQEVEVIFLQELKAKWPDKRILVEDSHERLAYQEALVRCTKANLEAMVHHTMSPTPFWRTNVFLASETAKGLNGTQNTTVNSREIWLKLLPDLQNWQLIEADHYSILMGETLDHVLATAGLVKALELA</sequence>
<dbReference type="InterPro" id="IPR020806">
    <property type="entry name" value="PKS_PP-bd"/>
</dbReference>
<dbReference type="InterPro" id="IPR014030">
    <property type="entry name" value="Ketoacyl_synth_N"/>
</dbReference>
<evidence type="ECO:0000259" key="6">
    <source>
        <dbReference type="PROSITE" id="PS52004"/>
    </source>
</evidence>
<evidence type="ECO:0000259" key="5">
    <source>
        <dbReference type="PROSITE" id="PS50075"/>
    </source>
</evidence>
<dbReference type="Gene3D" id="3.40.47.10">
    <property type="match status" value="1"/>
</dbReference>
<dbReference type="CDD" id="cd12117">
    <property type="entry name" value="A_NRPS_Srf_like"/>
    <property type="match status" value="1"/>
</dbReference>
<dbReference type="Gene3D" id="3.30.559.10">
    <property type="entry name" value="Chloramphenicol acetyltransferase-like domain"/>
    <property type="match status" value="1"/>
</dbReference>
<dbReference type="Pfam" id="PF13193">
    <property type="entry name" value="AMP-binding_C"/>
    <property type="match status" value="2"/>
</dbReference>
<dbReference type="GO" id="GO:0005737">
    <property type="term" value="C:cytoplasm"/>
    <property type="evidence" value="ECO:0007669"/>
    <property type="project" value="TreeGrafter"/>
</dbReference>
<dbReference type="GO" id="GO:0016746">
    <property type="term" value="F:acyltransferase activity"/>
    <property type="evidence" value="ECO:0007669"/>
    <property type="project" value="InterPro"/>
</dbReference>
<dbReference type="InterPro" id="IPR023213">
    <property type="entry name" value="CAT-like_dom_sf"/>
</dbReference>
<dbReference type="Gene3D" id="2.30.38.10">
    <property type="entry name" value="Luciferase, Domain 3"/>
    <property type="match status" value="1"/>
</dbReference>
<dbReference type="InterPro" id="IPR045851">
    <property type="entry name" value="AMP-bd_C_sf"/>
</dbReference>
<dbReference type="STRING" id="989403.SAMN05421798_11644"/>
<dbReference type="Pfam" id="PF00975">
    <property type="entry name" value="Thioesterase"/>
    <property type="match status" value="1"/>
</dbReference>
<dbReference type="Pfam" id="PF16197">
    <property type="entry name" value="KAsynt_C_assoc"/>
    <property type="match status" value="1"/>
</dbReference>
<evidence type="ECO:0000256" key="4">
    <source>
        <dbReference type="ARBA" id="ARBA00022679"/>
    </source>
</evidence>
<dbReference type="Gene3D" id="3.30.300.30">
    <property type="match status" value="2"/>
</dbReference>
<dbReference type="SMART" id="SM00822">
    <property type="entry name" value="PKS_KR"/>
    <property type="match status" value="1"/>
</dbReference>
<dbReference type="InterPro" id="IPR009081">
    <property type="entry name" value="PP-bd_ACP"/>
</dbReference>
<evidence type="ECO:0000313" key="8">
    <source>
        <dbReference type="Proteomes" id="UP000076577"/>
    </source>
</evidence>
<gene>
    <name evidence="7" type="primary">srfAB</name>
    <name evidence="7" type="ORF">PsAD2_03273</name>
</gene>
<dbReference type="InterPro" id="IPR006162">
    <property type="entry name" value="Ppantetheine_attach_site"/>
</dbReference>
<feature type="domain" description="Carrier" evidence="5">
    <location>
        <begin position="1592"/>
        <end position="1666"/>
    </location>
</feature>
<dbReference type="InterPro" id="IPR016039">
    <property type="entry name" value="Thiolase-like"/>
</dbReference>
<dbReference type="SUPFAM" id="SSF52777">
    <property type="entry name" value="CoA-dependent acyltransferases"/>
    <property type="match status" value="2"/>
</dbReference>
<dbReference type="RefSeq" id="WP_068008157.1">
    <property type="nucleotide sequence ID" value="NZ_FOFM01000016.1"/>
</dbReference>
<dbReference type="Gene3D" id="1.10.1200.10">
    <property type="entry name" value="ACP-like"/>
    <property type="match status" value="2"/>
</dbReference>
<accession>A0A165WQX3</accession>
<dbReference type="SMART" id="SM00825">
    <property type="entry name" value="PKS_KS"/>
    <property type="match status" value="1"/>
</dbReference>
<dbReference type="SMART" id="SM00823">
    <property type="entry name" value="PKS_PP"/>
    <property type="match status" value="2"/>
</dbReference>
<dbReference type="InterPro" id="IPR025110">
    <property type="entry name" value="AMP-bd_C"/>
</dbReference>
<dbReference type="InterPro" id="IPR001031">
    <property type="entry name" value="Thioesterase"/>
</dbReference>
<dbReference type="GO" id="GO:0043041">
    <property type="term" value="P:amino acid activation for nonribosomal peptide biosynthetic process"/>
    <property type="evidence" value="ECO:0007669"/>
    <property type="project" value="TreeGrafter"/>
</dbReference>
<organism evidence="7 8">
    <name type="scientific">Pseudovibrio axinellae</name>
    <dbReference type="NCBI Taxonomy" id="989403"/>
    <lineage>
        <taxon>Bacteria</taxon>
        <taxon>Pseudomonadati</taxon>
        <taxon>Pseudomonadota</taxon>
        <taxon>Alphaproteobacteria</taxon>
        <taxon>Hyphomicrobiales</taxon>
        <taxon>Stappiaceae</taxon>
        <taxon>Pseudovibrio</taxon>
    </lineage>
</organism>
<dbReference type="Pfam" id="PF00550">
    <property type="entry name" value="PP-binding"/>
    <property type="match status" value="3"/>
</dbReference>
<comment type="caution">
    <text evidence="7">The sequence shown here is derived from an EMBL/GenBank/DDBJ whole genome shotgun (WGS) entry which is preliminary data.</text>
</comment>
<dbReference type="SUPFAM" id="SSF47336">
    <property type="entry name" value="ACP-like"/>
    <property type="match status" value="3"/>
</dbReference>
<dbReference type="InterPro" id="IPR013968">
    <property type="entry name" value="PKS_KR"/>
</dbReference>
<proteinExistence type="predicted"/>
<dbReference type="PROSITE" id="PS52004">
    <property type="entry name" value="KS3_2"/>
    <property type="match status" value="1"/>
</dbReference>
<dbReference type="Gene3D" id="3.40.50.980">
    <property type="match status" value="2"/>
</dbReference>
<dbReference type="PROSITE" id="PS00455">
    <property type="entry name" value="AMP_BINDING"/>
    <property type="match status" value="1"/>
</dbReference>
<dbReference type="Proteomes" id="UP000076577">
    <property type="component" value="Unassembled WGS sequence"/>
</dbReference>
<evidence type="ECO:0000256" key="1">
    <source>
        <dbReference type="ARBA" id="ARBA00001957"/>
    </source>
</evidence>
<dbReference type="PANTHER" id="PTHR45527:SF1">
    <property type="entry name" value="FATTY ACID SYNTHASE"/>
    <property type="match status" value="1"/>
</dbReference>
<feature type="domain" description="Ketosynthase family 3 (KS3)" evidence="6">
    <location>
        <begin position="1681"/>
        <end position="2091"/>
    </location>
</feature>
<dbReference type="Pfam" id="PF00668">
    <property type="entry name" value="Condensation"/>
    <property type="match status" value="1"/>
</dbReference>
<dbReference type="InterPro" id="IPR010071">
    <property type="entry name" value="AA_adenyl_dom"/>
</dbReference>
<dbReference type="Gene3D" id="3.40.50.12780">
    <property type="entry name" value="N-terminal domain of ligase-like"/>
    <property type="match status" value="1"/>
</dbReference>
<dbReference type="FunFam" id="3.40.50.980:FF:000001">
    <property type="entry name" value="Non-ribosomal peptide synthetase"/>
    <property type="match status" value="1"/>
</dbReference>
<dbReference type="CDD" id="cd00833">
    <property type="entry name" value="PKS"/>
    <property type="match status" value="1"/>
</dbReference>
<dbReference type="InterPro" id="IPR032821">
    <property type="entry name" value="PKS_assoc"/>
</dbReference>
<feature type="domain" description="Carrier" evidence="5">
    <location>
        <begin position="2729"/>
        <end position="2803"/>
    </location>
</feature>
<dbReference type="SUPFAM" id="SSF53901">
    <property type="entry name" value="Thiolase-like"/>
    <property type="match status" value="1"/>
</dbReference>
<dbReference type="Pfam" id="PF02801">
    <property type="entry name" value="Ketoacyl-synt_C"/>
    <property type="match status" value="1"/>
</dbReference>
<dbReference type="InterPro" id="IPR000873">
    <property type="entry name" value="AMP-dep_synth/lig_dom"/>
</dbReference>
<dbReference type="Pfam" id="PF00109">
    <property type="entry name" value="ketoacyl-synt"/>
    <property type="match status" value="1"/>
</dbReference>
<dbReference type="EMBL" id="LMCB01000043">
    <property type="protein sequence ID" value="KZL16801.1"/>
    <property type="molecule type" value="Genomic_DNA"/>
</dbReference>
<dbReference type="GO" id="GO:0044550">
    <property type="term" value="P:secondary metabolite biosynthetic process"/>
    <property type="evidence" value="ECO:0007669"/>
    <property type="project" value="TreeGrafter"/>
</dbReference>
<protein>
    <submittedName>
        <fullName evidence="7">Surfactin synthase subunit 2</fullName>
    </submittedName>
</protein>
<dbReference type="InterPro" id="IPR020845">
    <property type="entry name" value="AMP-binding_CS"/>
</dbReference>
<dbReference type="Gene3D" id="1.10.1240.100">
    <property type="match status" value="1"/>
</dbReference>
<dbReference type="PROSITE" id="PS00012">
    <property type="entry name" value="PHOSPHOPANTETHEINE"/>
    <property type="match status" value="1"/>
</dbReference>
<dbReference type="PATRIC" id="fig|989403.3.peg.3513"/>
<dbReference type="SUPFAM" id="SSF53474">
    <property type="entry name" value="alpha/beta-Hydrolases"/>
    <property type="match status" value="1"/>
</dbReference>
<dbReference type="Gene3D" id="3.40.50.720">
    <property type="entry name" value="NAD(P)-binding Rossmann-like Domain"/>
    <property type="match status" value="1"/>
</dbReference>
<comment type="cofactor">
    <cofactor evidence="1">
        <name>pantetheine 4'-phosphate</name>
        <dbReference type="ChEBI" id="CHEBI:47942"/>
    </cofactor>
</comment>
<dbReference type="InterPro" id="IPR014031">
    <property type="entry name" value="Ketoacyl_synth_C"/>
</dbReference>
<evidence type="ECO:0000256" key="3">
    <source>
        <dbReference type="ARBA" id="ARBA00022553"/>
    </source>
</evidence>
<reference evidence="7 8" key="1">
    <citation type="journal article" date="2016" name="Front. Microbiol.">
        <title>Comparative Genomic Analysis Reveals a Diverse Repertoire of Genes Involved in Prokaryote-Eukaryote Interactions within the Pseudovibrio Genus.</title>
        <authorList>
            <person name="Romano S."/>
            <person name="Fernandez-Guerra A."/>
            <person name="Reen F.J."/>
            <person name="Glockner F.O."/>
            <person name="Crowley S.P."/>
            <person name="O'Sullivan O."/>
            <person name="Cotter P.D."/>
            <person name="Adams C."/>
            <person name="Dobson A.D."/>
            <person name="O'Gara F."/>
        </authorList>
    </citation>
    <scope>NUCLEOTIDE SEQUENCE [LARGE SCALE GENOMIC DNA]</scope>
    <source>
        <strain evidence="7 8">Ad2</strain>
    </source>
</reference>
<dbReference type="InterPro" id="IPR057326">
    <property type="entry name" value="KR_dom"/>
</dbReference>
<dbReference type="InterPro" id="IPR020841">
    <property type="entry name" value="PKS_Beta-ketoAc_synthase_dom"/>
</dbReference>
<dbReference type="SUPFAM" id="SSF51735">
    <property type="entry name" value="NAD(P)-binding Rossmann-fold domains"/>
    <property type="match status" value="1"/>
</dbReference>
<dbReference type="OrthoDB" id="9778690at2"/>
<feature type="domain" description="Carrier" evidence="5">
    <location>
        <begin position="532"/>
        <end position="609"/>
    </location>
</feature>
<dbReference type="InterPro" id="IPR001242">
    <property type="entry name" value="Condensation_dom"/>
</dbReference>
<name>A0A165WQX3_9HYPH</name>
<keyword evidence="8" id="KW-1185">Reference proteome</keyword>
<keyword evidence="3" id="KW-0597">Phosphoprotein</keyword>
<keyword evidence="2" id="KW-0596">Phosphopantetheine</keyword>
<dbReference type="InterPro" id="IPR029058">
    <property type="entry name" value="AB_hydrolase_fold"/>
</dbReference>